<dbReference type="Pfam" id="PF00364">
    <property type="entry name" value="Biotin_lipoyl"/>
    <property type="match status" value="1"/>
</dbReference>
<evidence type="ECO:0000313" key="4">
    <source>
        <dbReference type="Proteomes" id="UP000076079"/>
    </source>
</evidence>
<keyword evidence="4" id="KW-1185">Reference proteome</keyword>
<dbReference type="Proteomes" id="UP000076079">
    <property type="component" value="Chromosome"/>
</dbReference>
<dbReference type="InterPro" id="IPR000089">
    <property type="entry name" value="Biotin_lipoyl"/>
</dbReference>
<dbReference type="Gene3D" id="2.40.50.100">
    <property type="match status" value="1"/>
</dbReference>
<evidence type="ECO:0000256" key="1">
    <source>
        <dbReference type="ARBA" id="ARBA00023267"/>
    </source>
</evidence>
<proteinExistence type="predicted"/>
<name>A0A143PV79_LUTPR</name>
<accession>A0A143PV79</accession>
<reference evidence="4" key="2">
    <citation type="submission" date="2016-04" db="EMBL/GenBank/DDBJ databases">
        <title>First Complete Genome Sequence of a Subdivision 6 Acidobacterium.</title>
        <authorList>
            <person name="Huang S."/>
            <person name="Vieira S."/>
            <person name="Bunk B."/>
            <person name="Riedel T."/>
            <person name="Sproeer C."/>
            <person name="Overmann J."/>
        </authorList>
    </citation>
    <scope>NUCLEOTIDE SEQUENCE [LARGE SCALE GENOMIC DNA]</scope>
    <source>
        <strain evidence="4">DSM 100886 HEG_-6_39</strain>
    </source>
</reference>
<dbReference type="SUPFAM" id="SSF51230">
    <property type="entry name" value="Single hybrid motif"/>
    <property type="match status" value="1"/>
</dbReference>
<evidence type="ECO:0000313" key="3">
    <source>
        <dbReference type="EMBL" id="AMY12196.1"/>
    </source>
</evidence>
<dbReference type="FunFam" id="2.40.50.100:FF:000003">
    <property type="entry name" value="Acetyl-CoA carboxylase biotin carboxyl carrier protein"/>
    <property type="match status" value="1"/>
</dbReference>
<dbReference type="InterPro" id="IPR050709">
    <property type="entry name" value="Biotin_Carboxyl_Carrier/Decarb"/>
</dbReference>
<keyword evidence="1" id="KW-0092">Biotin</keyword>
<sequence length="168" mass="17918">MRLHIEQDGRVRQVTITSGSAPDTVDVHLDEAVLTCDVRDLGQGRLSLRLPDGSMHDVVVETEAMPGHRTVHVQGIRVPTVVSTRVRRGASGSGAVDGPLRIIAPMPGKVVRVAVRPGDTVEARQPVVVIEAMKMENALSAGRAGTVREVLVQEGMSVEAGRPLVVLE</sequence>
<evidence type="ECO:0000259" key="2">
    <source>
        <dbReference type="PROSITE" id="PS50968"/>
    </source>
</evidence>
<dbReference type="GO" id="GO:0016829">
    <property type="term" value="F:lyase activity"/>
    <property type="evidence" value="ECO:0007669"/>
    <property type="project" value="UniProtKB-KW"/>
</dbReference>
<dbReference type="EMBL" id="CP015136">
    <property type="protein sequence ID" value="AMY12196.1"/>
    <property type="molecule type" value="Genomic_DNA"/>
</dbReference>
<dbReference type="KEGG" id="abac:LuPra_05469"/>
<reference evidence="3 4" key="1">
    <citation type="journal article" date="2016" name="Genome Announc.">
        <title>First Complete Genome Sequence of a Subdivision 6 Acidobacterium Strain.</title>
        <authorList>
            <person name="Huang S."/>
            <person name="Vieira S."/>
            <person name="Bunk B."/>
            <person name="Riedel T."/>
            <person name="Sproer C."/>
            <person name="Overmann J."/>
        </authorList>
    </citation>
    <scope>NUCLEOTIDE SEQUENCE [LARGE SCALE GENOMIC DNA]</scope>
    <source>
        <strain evidence="4">DSM 100886 HEG_-6_39</strain>
    </source>
</reference>
<keyword evidence="3" id="KW-0456">Lyase</keyword>
<organism evidence="3 4">
    <name type="scientific">Luteitalea pratensis</name>
    <dbReference type="NCBI Taxonomy" id="1855912"/>
    <lineage>
        <taxon>Bacteria</taxon>
        <taxon>Pseudomonadati</taxon>
        <taxon>Acidobacteriota</taxon>
        <taxon>Vicinamibacteria</taxon>
        <taxon>Vicinamibacterales</taxon>
        <taxon>Vicinamibacteraceae</taxon>
        <taxon>Luteitalea</taxon>
    </lineage>
</organism>
<feature type="domain" description="Lipoyl-binding" evidence="2">
    <location>
        <begin position="93"/>
        <end position="168"/>
    </location>
</feature>
<dbReference type="RefSeq" id="WP_110173672.1">
    <property type="nucleotide sequence ID" value="NZ_CP015136.1"/>
</dbReference>
<dbReference type="CDD" id="cd06850">
    <property type="entry name" value="biotinyl_domain"/>
    <property type="match status" value="1"/>
</dbReference>
<dbReference type="PROSITE" id="PS50968">
    <property type="entry name" value="BIOTINYL_LIPOYL"/>
    <property type="match status" value="1"/>
</dbReference>
<dbReference type="InterPro" id="IPR011053">
    <property type="entry name" value="Single_hybrid_motif"/>
</dbReference>
<dbReference type="PANTHER" id="PTHR45266:SF3">
    <property type="entry name" value="OXALOACETATE DECARBOXYLASE ALPHA CHAIN"/>
    <property type="match status" value="1"/>
</dbReference>
<dbReference type="AlphaFoldDB" id="A0A143PV79"/>
<gene>
    <name evidence="3" type="primary">gcdC_2</name>
    <name evidence="3" type="ORF">LuPra_05469</name>
</gene>
<dbReference type="PANTHER" id="PTHR45266">
    <property type="entry name" value="OXALOACETATE DECARBOXYLASE ALPHA CHAIN"/>
    <property type="match status" value="1"/>
</dbReference>
<dbReference type="STRING" id="1855912.LuPra_05469"/>
<protein>
    <submittedName>
        <fullName evidence="3">Glutaconyl-CoA decarboxylase subunit gamma</fullName>
        <ecNumber evidence="3">4.1.1.70</ecNumber>
    </submittedName>
</protein>
<dbReference type="EC" id="4.1.1.70" evidence="3"/>